<proteinExistence type="predicted"/>
<keyword evidence="7" id="KW-0067">ATP-binding</keyword>
<accession>A0A7R9E6Z7</accession>
<feature type="transmembrane region" description="Helical" evidence="10">
    <location>
        <begin position="221"/>
        <end position="250"/>
    </location>
</feature>
<evidence type="ECO:0000256" key="3">
    <source>
        <dbReference type="ARBA" id="ARBA00022554"/>
    </source>
</evidence>
<dbReference type="Gene3D" id="1.20.1560.10">
    <property type="entry name" value="ABC transporter type 1, transmembrane domain"/>
    <property type="match status" value="1"/>
</dbReference>
<evidence type="ECO:0000256" key="5">
    <source>
        <dbReference type="ARBA" id="ARBA00022737"/>
    </source>
</evidence>
<keyword evidence="2" id="KW-0813">Transport</keyword>
<dbReference type="PANTHER" id="PTHR24223">
    <property type="entry name" value="ATP-BINDING CASSETTE SUB-FAMILY C"/>
    <property type="match status" value="1"/>
</dbReference>
<feature type="transmembrane region" description="Helical" evidence="10">
    <location>
        <begin position="310"/>
        <end position="331"/>
    </location>
</feature>
<dbReference type="GO" id="GO:0005524">
    <property type="term" value="F:ATP binding"/>
    <property type="evidence" value="ECO:0007669"/>
    <property type="project" value="UniProtKB-KW"/>
</dbReference>
<dbReference type="InterPro" id="IPR036640">
    <property type="entry name" value="ABC1_TM_sf"/>
</dbReference>
<reference evidence="12" key="1">
    <citation type="submission" date="2020-11" db="EMBL/GenBank/DDBJ databases">
        <authorList>
            <person name="Tran Van P."/>
        </authorList>
    </citation>
    <scope>NUCLEOTIDE SEQUENCE</scope>
</reference>
<evidence type="ECO:0000256" key="4">
    <source>
        <dbReference type="ARBA" id="ARBA00022692"/>
    </source>
</evidence>
<dbReference type="GO" id="GO:0005774">
    <property type="term" value="C:vacuolar membrane"/>
    <property type="evidence" value="ECO:0007669"/>
    <property type="project" value="UniProtKB-SubCell"/>
</dbReference>
<dbReference type="FunFam" id="1.20.1560.10:FF:000020">
    <property type="entry name" value="ABC metal ion transporter"/>
    <property type="match status" value="1"/>
</dbReference>
<keyword evidence="9 10" id="KW-0472">Membrane</keyword>
<dbReference type="GO" id="GO:0000323">
    <property type="term" value="C:lytic vacuole"/>
    <property type="evidence" value="ECO:0007669"/>
    <property type="project" value="UniProtKB-ARBA"/>
</dbReference>
<feature type="transmembrane region" description="Helical" evidence="10">
    <location>
        <begin position="116"/>
        <end position="138"/>
    </location>
</feature>
<evidence type="ECO:0000256" key="10">
    <source>
        <dbReference type="SAM" id="Phobius"/>
    </source>
</evidence>
<evidence type="ECO:0000256" key="6">
    <source>
        <dbReference type="ARBA" id="ARBA00022741"/>
    </source>
</evidence>
<dbReference type="PROSITE" id="PS50929">
    <property type="entry name" value="ABC_TM1F"/>
    <property type="match status" value="1"/>
</dbReference>
<keyword evidence="6" id="KW-0547">Nucleotide-binding</keyword>
<dbReference type="Pfam" id="PF00664">
    <property type="entry name" value="ABC_membrane"/>
    <property type="match status" value="1"/>
</dbReference>
<dbReference type="InterPro" id="IPR050173">
    <property type="entry name" value="ABC_transporter_C-like"/>
</dbReference>
<comment type="subcellular location">
    <subcellularLocation>
        <location evidence="1">Vacuole membrane</location>
        <topology evidence="1">Multi-pass membrane protein</topology>
    </subcellularLocation>
</comment>
<name>A0A7R9E6Z7_9NEOP</name>
<evidence type="ECO:0000256" key="1">
    <source>
        <dbReference type="ARBA" id="ARBA00004128"/>
    </source>
</evidence>
<keyword evidence="3" id="KW-0926">Vacuole</keyword>
<feature type="domain" description="ABC transmembrane type-1" evidence="11">
    <location>
        <begin position="27"/>
        <end position="287"/>
    </location>
</feature>
<keyword evidence="8 10" id="KW-1133">Transmembrane helix</keyword>
<dbReference type="AlphaFoldDB" id="A0A7R9E6Z7"/>
<evidence type="ECO:0000259" key="11">
    <source>
        <dbReference type="PROSITE" id="PS50929"/>
    </source>
</evidence>
<evidence type="ECO:0000256" key="8">
    <source>
        <dbReference type="ARBA" id="ARBA00022989"/>
    </source>
</evidence>
<organism evidence="12">
    <name type="scientific">Timema monikensis</name>
    <dbReference type="NCBI Taxonomy" id="170555"/>
    <lineage>
        <taxon>Eukaryota</taxon>
        <taxon>Metazoa</taxon>
        <taxon>Ecdysozoa</taxon>
        <taxon>Arthropoda</taxon>
        <taxon>Hexapoda</taxon>
        <taxon>Insecta</taxon>
        <taxon>Pterygota</taxon>
        <taxon>Neoptera</taxon>
        <taxon>Polyneoptera</taxon>
        <taxon>Phasmatodea</taxon>
        <taxon>Timematodea</taxon>
        <taxon>Timematoidea</taxon>
        <taxon>Timematidae</taxon>
        <taxon>Timema</taxon>
    </lineage>
</organism>
<feature type="transmembrane region" description="Helical" evidence="10">
    <location>
        <begin position="144"/>
        <end position="164"/>
    </location>
</feature>
<feature type="transmembrane region" description="Helical" evidence="10">
    <location>
        <begin position="43"/>
        <end position="65"/>
    </location>
</feature>
<protein>
    <recommendedName>
        <fullName evidence="11">ABC transmembrane type-1 domain-containing protein</fullName>
    </recommendedName>
</protein>
<evidence type="ECO:0000313" key="12">
    <source>
        <dbReference type="EMBL" id="CAD7427424.1"/>
    </source>
</evidence>
<dbReference type="SUPFAM" id="SSF90123">
    <property type="entry name" value="ABC transporter transmembrane region"/>
    <property type="match status" value="1"/>
</dbReference>
<evidence type="ECO:0000256" key="9">
    <source>
        <dbReference type="ARBA" id="ARBA00023136"/>
    </source>
</evidence>
<evidence type="ECO:0000256" key="2">
    <source>
        <dbReference type="ARBA" id="ARBA00022448"/>
    </source>
</evidence>
<dbReference type="CDD" id="cd18595">
    <property type="entry name" value="ABC_6TM_MRP1_2_3_6_D1_like"/>
    <property type="match status" value="1"/>
</dbReference>
<sequence>MQPPVPCAVTLYLGQKTIKSFKSGQRRLLISFVEGDEPVWKGYLYAVLMLLTAALQTLFLAQYFNRMFIVGLRIRTALISAIYRKALKMSNSARKESTVGEIVNLMSVDAQRFMDLTGYLSMIWSAPLQIALALYFLWDILGPSVLAGLAVMIVLIPVNGFIANKAKTLQIRQMKNKDERVKLMNEILSGMKVLKLYAWEPSFEQQVIKIRNKEIKVLKQAAYLNAGTSFIWSCAPFLVSLVTFATYVLVDENNVLDPKTAFVSLALFNILRMPFTIMPGMIVAVIEVSLVTFATFVLSDKNNILDAKTAFVSLSLFNILRFPLSMLPMLITNMVQRTTFDLSPFPVGQKGGQQDDETESVA</sequence>
<keyword evidence="5" id="KW-0677">Repeat</keyword>
<dbReference type="GO" id="GO:0140359">
    <property type="term" value="F:ABC-type transporter activity"/>
    <property type="evidence" value="ECO:0007669"/>
    <property type="project" value="InterPro"/>
</dbReference>
<feature type="transmembrane region" description="Helical" evidence="10">
    <location>
        <begin position="270"/>
        <end position="298"/>
    </location>
</feature>
<dbReference type="PANTHER" id="PTHR24223:SF443">
    <property type="entry name" value="MULTIDRUG-RESISTANCE LIKE PROTEIN 1, ISOFORM I"/>
    <property type="match status" value="1"/>
</dbReference>
<gene>
    <name evidence="12" type="ORF">TMSB3V08_LOCUS4267</name>
</gene>
<dbReference type="InterPro" id="IPR011527">
    <property type="entry name" value="ABC1_TM_dom"/>
</dbReference>
<evidence type="ECO:0000256" key="7">
    <source>
        <dbReference type="ARBA" id="ARBA00022840"/>
    </source>
</evidence>
<keyword evidence="4 10" id="KW-0812">Transmembrane</keyword>
<dbReference type="EMBL" id="OB793451">
    <property type="protein sequence ID" value="CAD7427424.1"/>
    <property type="molecule type" value="Genomic_DNA"/>
</dbReference>